<dbReference type="AlphaFoldDB" id="A0A222FJF9"/>
<dbReference type="Proteomes" id="UP000202440">
    <property type="component" value="Chromosome"/>
</dbReference>
<feature type="transmembrane region" description="Helical" evidence="1">
    <location>
        <begin position="191"/>
        <end position="222"/>
    </location>
</feature>
<feature type="transmembrane region" description="Helical" evidence="1">
    <location>
        <begin position="281"/>
        <end position="300"/>
    </location>
</feature>
<dbReference type="EMBL" id="CP022530">
    <property type="protein sequence ID" value="ASP38363.1"/>
    <property type="molecule type" value="Genomic_DNA"/>
</dbReference>
<gene>
    <name evidence="2" type="ORF">CHH28_06575</name>
</gene>
<feature type="transmembrane region" description="Helical" evidence="1">
    <location>
        <begin position="141"/>
        <end position="163"/>
    </location>
</feature>
<feature type="transmembrane region" description="Helical" evidence="1">
    <location>
        <begin position="234"/>
        <end position="255"/>
    </location>
</feature>
<dbReference type="KEGG" id="bsan:CHH28_06575"/>
<accession>A0A222FJF9</accession>
<protein>
    <submittedName>
        <fullName evidence="2">Uncharacterized protein</fullName>
    </submittedName>
</protein>
<dbReference type="Pfam" id="PF05987">
    <property type="entry name" value="DUF898"/>
    <property type="match status" value="1"/>
</dbReference>
<dbReference type="InterPro" id="IPR010295">
    <property type="entry name" value="DUF898"/>
</dbReference>
<feature type="transmembrane region" description="Helical" evidence="1">
    <location>
        <begin position="27"/>
        <end position="45"/>
    </location>
</feature>
<organism evidence="2 3">
    <name type="scientific">Bacterioplanes sanyensis</name>
    <dbReference type="NCBI Taxonomy" id="1249553"/>
    <lineage>
        <taxon>Bacteria</taxon>
        <taxon>Pseudomonadati</taxon>
        <taxon>Pseudomonadota</taxon>
        <taxon>Gammaproteobacteria</taxon>
        <taxon>Oceanospirillales</taxon>
        <taxon>Oceanospirillaceae</taxon>
        <taxon>Bacterioplanes</taxon>
    </lineage>
</organism>
<sequence length="353" mass="39223">MSSVSAAAAAKDCAVEFTGTKSGYFKLWFVNLLLSILTLGIYSAWAKVRNNQYLYGHTQVDGHRLSYLAQPLQILRGRILAIVVFGGLYLVGTLMPLLLAVFFIGYIFLLPWLIGQGLRFTLRMTAYRNVRFSFTGSYGDLFVHFVLLPMVAVFTMYLTAPWIHKQIIEFMHKSITYGGKPMKVSLRTGRFYWAAFCALGSFLILSLTLGFLVGAGVGISALEDEIPGFVQNGAVLLFPLVYLGMAFVAGVYAAIVRNHLLESLRIDELVSFRSNLDVVGYSWLLATNLLLLIVTLGLAFPITRVRKIRYLCEHTRVFLTPAINDIHNTVDEQHSAFGEEAAGLFDTDFSVAG</sequence>
<keyword evidence="3" id="KW-1185">Reference proteome</keyword>
<keyword evidence="1" id="KW-0472">Membrane</keyword>
<feature type="transmembrane region" description="Helical" evidence="1">
    <location>
        <begin position="74"/>
        <end position="91"/>
    </location>
</feature>
<dbReference type="OrthoDB" id="9765721at2"/>
<evidence type="ECO:0000256" key="1">
    <source>
        <dbReference type="SAM" id="Phobius"/>
    </source>
</evidence>
<dbReference type="RefSeq" id="WP_094059559.1">
    <property type="nucleotide sequence ID" value="NZ_CP022530.1"/>
</dbReference>
<keyword evidence="1" id="KW-1133">Transmembrane helix</keyword>
<proteinExistence type="predicted"/>
<reference evidence="2 3" key="1">
    <citation type="submission" date="2017-07" db="EMBL/GenBank/DDBJ databases">
        <title>Annotated genome sequence of Bacterioplanes sanyensis isolated from Red Sea.</title>
        <authorList>
            <person name="Rehman Z.U."/>
        </authorList>
    </citation>
    <scope>NUCLEOTIDE SEQUENCE [LARGE SCALE GENOMIC DNA]</scope>
    <source>
        <strain evidence="2 3">NV9</strain>
    </source>
</reference>
<name>A0A222FJF9_9GAMM</name>
<keyword evidence="1" id="KW-0812">Transmembrane</keyword>
<feature type="transmembrane region" description="Helical" evidence="1">
    <location>
        <begin position="97"/>
        <end position="120"/>
    </location>
</feature>
<evidence type="ECO:0000313" key="3">
    <source>
        <dbReference type="Proteomes" id="UP000202440"/>
    </source>
</evidence>
<evidence type="ECO:0000313" key="2">
    <source>
        <dbReference type="EMBL" id="ASP38363.1"/>
    </source>
</evidence>